<feature type="transmembrane region" description="Helical" evidence="5">
    <location>
        <begin position="94"/>
        <end position="112"/>
    </location>
</feature>
<dbReference type="Proteomes" id="UP000708148">
    <property type="component" value="Unassembled WGS sequence"/>
</dbReference>
<evidence type="ECO:0000256" key="3">
    <source>
        <dbReference type="ARBA" id="ARBA00022989"/>
    </source>
</evidence>
<dbReference type="Pfam" id="PF00664">
    <property type="entry name" value="ABC_membrane"/>
    <property type="match status" value="1"/>
</dbReference>
<sequence length="480" mass="53747">MWCAPDGGGPDRWRLAPCVLQTLGACLLLPLSSWGLHHQARRLCGTAFDRPRSPRRRPGRPDPALLLCAGLATMHAGWLVALCVPRPHLEPYQWFYQLAMSATWLGACGSIAGARIAGVPARMGGLGATAAAAYLAIVAGWMAREWGQWGRLAWEDWMALGLAVAGATASAGVVAAGRKRSLADDERWLLDAADEETAVKKKRNWFELFITAAVYVWPKDWLLKARAFICIVLLLIIRALRLVVPITLKHLVDRLVEITAKREQEHVTYWEAFYPWGMAFLIGLSVAGMPGIGMQGGAISTARQTLFFPITQFAYRRISVDLFKHILEMDLTYHLHRKTGEVMRVMDRGTTAMQTILSTIIFNIGPQLVDMLIGTVYLASEVEPFIGVVIIVTLASYLPVTIVLTEFRRKLRKLMNLKDNEMGFKATDAFLNYETVKYFNNDDYEVRNYAQAVEDYQKVELKMFLALQLMNVLQTLIMVA</sequence>
<dbReference type="SUPFAM" id="SSF90123">
    <property type="entry name" value="ABC transporter transmembrane region"/>
    <property type="match status" value="1"/>
</dbReference>
<gene>
    <name evidence="7" type="ORF">OSTQU699_LOCUS5881</name>
</gene>
<dbReference type="GO" id="GO:0016020">
    <property type="term" value="C:membrane"/>
    <property type="evidence" value="ECO:0007669"/>
    <property type="project" value="UniProtKB-SubCell"/>
</dbReference>
<protein>
    <recommendedName>
        <fullName evidence="6">ABC transmembrane type-1 domain-containing protein</fullName>
    </recommendedName>
</protein>
<evidence type="ECO:0000256" key="5">
    <source>
        <dbReference type="SAM" id="Phobius"/>
    </source>
</evidence>
<proteinExistence type="predicted"/>
<feature type="transmembrane region" description="Helical" evidence="5">
    <location>
        <begin position="64"/>
        <end position="82"/>
    </location>
</feature>
<name>A0A8S1IZE3_9CHLO</name>
<keyword evidence="4 5" id="KW-0472">Membrane</keyword>
<dbReference type="GO" id="GO:0005524">
    <property type="term" value="F:ATP binding"/>
    <property type="evidence" value="ECO:0007669"/>
    <property type="project" value="InterPro"/>
</dbReference>
<feature type="transmembrane region" description="Helical" evidence="5">
    <location>
        <begin position="124"/>
        <end position="142"/>
    </location>
</feature>
<evidence type="ECO:0000313" key="8">
    <source>
        <dbReference type="Proteomes" id="UP000708148"/>
    </source>
</evidence>
<comment type="subcellular location">
    <subcellularLocation>
        <location evidence="1">Membrane</location>
        <topology evidence="1">Multi-pass membrane protein</topology>
    </subcellularLocation>
</comment>
<reference evidence="7" key="1">
    <citation type="submission" date="2020-12" db="EMBL/GenBank/DDBJ databases">
        <authorList>
            <person name="Iha C."/>
        </authorList>
    </citation>
    <scope>NUCLEOTIDE SEQUENCE</scope>
</reference>
<feature type="domain" description="ABC transmembrane type-1" evidence="6">
    <location>
        <begin position="228"/>
        <end position="480"/>
    </location>
</feature>
<dbReference type="Gene3D" id="1.20.1560.10">
    <property type="entry name" value="ABC transporter type 1, transmembrane domain"/>
    <property type="match status" value="1"/>
</dbReference>
<accession>A0A8S1IZE3</accession>
<evidence type="ECO:0000259" key="6">
    <source>
        <dbReference type="PROSITE" id="PS50929"/>
    </source>
</evidence>
<evidence type="ECO:0000256" key="4">
    <source>
        <dbReference type="ARBA" id="ARBA00023136"/>
    </source>
</evidence>
<feature type="transmembrane region" description="Helical" evidence="5">
    <location>
        <begin position="157"/>
        <end position="177"/>
    </location>
</feature>
<dbReference type="EMBL" id="CAJHUC010001286">
    <property type="protein sequence ID" value="CAD7700522.1"/>
    <property type="molecule type" value="Genomic_DNA"/>
</dbReference>
<evidence type="ECO:0000256" key="1">
    <source>
        <dbReference type="ARBA" id="ARBA00004141"/>
    </source>
</evidence>
<keyword evidence="8" id="KW-1185">Reference proteome</keyword>
<organism evidence="7 8">
    <name type="scientific">Ostreobium quekettii</name>
    <dbReference type="NCBI Taxonomy" id="121088"/>
    <lineage>
        <taxon>Eukaryota</taxon>
        <taxon>Viridiplantae</taxon>
        <taxon>Chlorophyta</taxon>
        <taxon>core chlorophytes</taxon>
        <taxon>Ulvophyceae</taxon>
        <taxon>TCBD clade</taxon>
        <taxon>Bryopsidales</taxon>
        <taxon>Ostreobineae</taxon>
        <taxon>Ostreobiaceae</taxon>
        <taxon>Ostreobium</taxon>
    </lineage>
</organism>
<comment type="caution">
    <text evidence="7">The sequence shown here is derived from an EMBL/GenBank/DDBJ whole genome shotgun (WGS) entry which is preliminary data.</text>
</comment>
<dbReference type="PROSITE" id="PS50929">
    <property type="entry name" value="ABC_TM1F"/>
    <property type="match status" value="1"/>
</dbReference>
<dbReference type="InterPro" id="IPR011527">
    <property type="entry name" value="ABC1_TM_dom"/>
</dbReference>
<dbReference type="AlphaFoldDB" id="A0A8S1IZE3"/>
<evidence type="ECO:0000256" key="2">
    <source>
        <dbReference type="ARBA" id="ARBA00022692"/>
    </source>
</evidence>
<feature type="non-terminal residue" evidence="7">
    <location>
        <position position="1"/>
    </location>
</feature>
<keyword evidence="3 5" id="KW-1133">Transmembrane helix</keyword>
<dbReference type="InterPro" id="IPR036640">
    <property type="entry name" value="ABC1_TM_sf"/>
</dbReference>
<feature type="transmembrane region" description="Helical" evidence="5">
    <location>
        <begin position="356"/>
        <end position="379"/>
    </location>
</feature>
<feature type="transmembrane region" description="Helical" evidence="5">
    <location>
        <begin position="273"/>
        <end position="293"/>
    </location>
</feature>
<keyword evidence="2 5" id="KW-0812">Transmembrane</keyword>
<dbReference type="PANTHER" id="PTHR24221:SF654">
    <property type="entry name" value="ATP-BINDING CASSETTE SUB-FAMILY B MEMBER 6"/>
    <property type="match status" value="1"/>
</dbReference>
<dbReference type="InterPro" id="IPR039421">
    <property type="entry name" value="Type_1_exporter"/>
</dbReference>
<evidence type="ECO:0000313" key="7">
    <source>
        <dbReference type="EMBL" id="CAD7700522.1"/>
    </source>
</evidence>
<feature type="transmembrane region" description="Helical" evidence="5">
    <location>
        <begin position="227"/>
        <end position="248"/>
    </location>
</feature>
<feature type="transmembrane region" description="Helical" evidence="5">
    <location>
        <begin position="385"/>
        <end position="405"/>
    </location>
</feature>
<dbReference type="PANTHER" id="PTHR24221">
    <property type="entry name" value="ATP-BINDING CASSETTE SUB-FAMILY B"/>
    <property type="match status" value="1"/>
</dbReference>
<dbReference type="GO" id="GO:0140359">
    <property type="term" value="F:ABC-type transporter activity"/>
    <property type="evidence" value="ECO:0007669"/>
    <property type="project" value="InterPro"/>
</dbReference>
<dbReference type="OrthoDB" id="6500128at2759"/>